<sequence>MKNIPNILSAMRIILSFLLLFTQPFSFWFLIIYLICGLSDMSDGYLARKWGVSSSFGAALDSVGDFFMLVIVFYIMIPYLDLKLPIILWIAMIAAIRFASGIVSFMKYHSFVFLHTYSNKATGFFLFSFPLLFQTIGIQRVAVMLCLIATISAIEELLIQILSSKLNQDIISIFHL</sequence>
<evidence type="ECO:0000256" key="6">
    <source>
        <dbReference type="ARBA" id="ARBA00022989"/>
    </source>
</evidence>
<comment type="caution">
    <text evidence="13">The sequence shown here is derived from an EMBL/GenBank/DDBJ whole genome shotgun (WGS) entry which is preliminary data.</text>
</comment>
<evidence type="ECO:0000256" key="8">
    <source>
        <dbReference type="ARBA" id="ARBA00023136"/>
    </source>
</evidence>
<comment type="similarity">
    <text evidence="2 11">Belongs to the CDP-alcohol phosphatidyltransferase class-I family.</text>
</comment>
<dbReference type="InterPro" id="IPR043130">
    <property type="entry name" value="CDP-OH_PTrfase_TM_dom"/>
</dbReference>
<accession>A0A419T166</accession>
<dbReference type="Proteomes" id="UP000284277">
    <property type="component" value="Unassembled WGS sequence"/>
</dbReference>
<keyword evidence="10" id="KW-1208">Phospholipid metabolism</keyword>
<keyword evidence="14" id="KW-1185">Reference proteome</keyword>
<evidence type="ECO:0000256" key="1">
    <source>
        <dbReference type="ARBA" id="ARBA00004141"/>
    </source>
</evidence>
<dbReference type="PANTHER" id="PTHR14269:SF11">
    <property type="entry name" value="CDP-DIACYLGLYCEROL--GLYCEROL-3-PHOSPHATE 3-PHOSPHATIDYLTRANSFERASE"/>
    <property type="match status" value="1"/>
</dbReference>
<dbReference type="EMBL" id="MCIA01000023">
    <property type="protein sequence ID" value="RKD31169.1"/>
    <property type="molecule type" value="Genomic_DNA"/>
</dbReference>
<dbReference type="GO" id="GO:0046474">
    <property type="term" value="P:glycerophospholipid biosynthetic process"/>
    <property type="evidence" value="ECO:0007669"/>
    <property type="project" value="TreeGrafter"/>
</dbReference>
<evidence type="ECO:0000256" key="10">
    <source>
        <dbReference type="ARBA" id="ARBA00023264"/>
    </source>
</evidence>
<keyword evidence="6 12" id="KW-1133">Transmembrane helix</keyword>
<keyword evidence="3" id="KW-0444">Lipid biosynthesis</keyword>
<gene>
    <name evidence="13" type="ORF">BET01_04140</name>
</gene>
<keyword evidence="9" id="KW-0594">Phospholipid biosynthesis</keyword>
<evidence type="ECO:0000256" key="9">
    <source>
        <dbReference type="ARBA" id="ARBA00023209"/>
    </source>
</evidence>
<dbReference type="PROSITE" id="PS00379">
    <property type="entry name" value="CDP_ALCOHOL_P_TRANSF"/>
    <property type="match status" value="1"/>
</dbReference>
<feature type="transmembrane region" description="Helical" evidence="12">
    <location>
        <begin position="12"/>
        <end position="35"/>
    </location>
</feature>
<evidence type="ECO:0000256" key="4">
    <source>
        <dbReference type="ARBA" id="ARBA00022679"/>
    </source>
</evidence>
<feature type="transmembrane region" description="Helical" evidence="12">
    <location>
        <begin position="56"/>
        <end position="80"/>
    </location>
</feature>
<dbReference type="Pfam" id="PF01066">
    <property type="entry name" value="CDP-OH_P_transf"/>
    <property type="match status" value="1"/>
</dbReference>
<organism evidence="13 14">
    <name type="scientific">Lacrimispora algidixylanolytica</name>
    <dbReference type="NCBI Taxonomy" id="94868"/>
    <lineage>
        <taxon>Bacteria</taxon>
        <taxon>Bacillati</taxon>
        <taxon>Bacillota</taxon>
        <taxon>Clostridia</taxon>
        <taxon>Lachnospirales</taxon>
        <taxon>Lachnospiraceae</taxon>
        <taxon>Lacrimispora</taxon>
    </lineage>
</organism>
<keyword evidence="8 12" id="KW-0472">Membrane</keyword>
<keyword evidence="5 12" id="KW-0812">Transmembrane</keyword>
<feature type="transmembrane region" description="Helical" evidence="12">
    <location>
        <begin position="117"/>
        <end position="136"/>
    </location>
</feature>
<keyword evidence="4 11" id="KW-0808">Transferase</keyword>
<dbReference type="InterPro" id="IPR050324">
    <property type="entry name" value="CDP-alcohol_PTase-I"/>
</dbReference>
<comment type="subcellular location">
    <subcellularLocation>
        <location evidence="1">Membrane</location>
        <topology evidence="1">Multi-pass membrane protein</topology>
    </subcellularLocation>
</comment>
<evidence type="ECO:0000313" key="14">
    <source>
        <dbReference type="Proteomes" id="UP000284277"/>
    </source>
</evidence>
<reference evidence="13 14" key="1">
    <citation type="submission" date="2016-08" db="EMBL/GenBank/DDBJ databases">
        <title>A new outlook on sporulation: Clostridium algidixylanolyticum.</title>
        <authorList>
            <person name="Poppleton D.I."/>
            <person name="Gribaldo S."/>
        </authorList>
    </citation>
    <scope>NUCLEOTIDE SEQUENCE [LARGE SCALE GENOMIC DNA]</scope>
    <source>
        <strain evidence="13 14">SPL73</strain>
    </source>
</reference>
<dbReference type="InterPro" id="IPR000462">
    <property type="entry name" value="CDP-OH_P_trans"/>
</dbReference>
<evidence type="ECO:0000256" key="12">
    <source>
        <dbReference type="SAM" id="Phobius"/>
    </source>
</evidence>
<dbReference type="GO" id="GO:0016780">
    <property type="term" value="F:phosphotransferase activity, for other substituted phosphate groups"/>
    <property type="evidence" value="ECO:0007669"/>
    <property type="project" value="InterPro"/>
</dbReference>
<dbReference type="InterPro" id="IPR048254">
    <property type="entry name" value="CDP_ALCOHOL_P_TRANSF_CS"/>
</dbReference>
<dbReference type="AlphaFoldDB" id="A0A419T166"/>
<dbReference type="PANTHER" id="PTHR14269">
    <property type="entry name" value="CDP-DIACYLGLYCEROL--GLYCEROL-3-PHOSPHATE 3-PHOSPHATIDYLTRANSFERASE-RELATED"/>
    <property type="match status" value="1"/>
</dbReference>
<proteinExistence type="inferred from homology"/>
<protein>
    <recommendedName>
        <fullName evidence="15">CDP-alcohol phosphatidyltransferase</fullName>
    </recommendedName>
</protein>
<evidence type="ECO:0000313" key="13">
    <source>
        <dbReference type="EMBL" id="RKD31169.1"/>
    </source>
</evidence>
<keyword evidence="7" id="KW-0443">Lipid metabolism</keyword>
<evidence type="ECO:0000256" key="5">
    <source>
        <dbReference type="ARBA" id="ARBA00022692"/>
    </source>
</evidence>
<evidence type="ECO:0000256" key="7">
    <source>
        <dbReference type="ARBA" id="ARBA00023098"/>
    </source>
</evidence>
<name>A0A419T166_9FIRM</name>
<dbReference type="Gene3D" id="1.20.120.1760">
    <property type="match status" value="1"/>
</dbReference>
<feature type="transmembrane region" description="Helical" evidence="12">
    <location>
        <begin position="86"/>
        <end position="105"/>
    </location>
</feature>
<evidence type="ECO:0000256" key="2">
    <source>
        <dbReference type="ARBA" id="ARBA00010441"/>
    </source>
</evidence>
<evidence type="ECO:0000256" key="3">
    <source>
        <dbReference type="ARBA" id="ARBA00022516"/>
    </source>
</evidence>
<dbReference type="GO" id="GO:0016020">
    <property type="term" value="C:membrane"/>
    <property type="evidence" value="ECO:0007669"/>
    <property type="project" value="UniProtKB-SubCell"/>
</dbReference>
<evidence type="ECO:0000256" key="11">
    <source>
        <dbReference type="RuleBase" id="RU003750"/>
    </source>
</evidence>
<evidence type="ECO:0008006" key="15">
    <source>
        <dbReference type="Google" id="ProtNLM"/>
    </source>
</evidence>